<dbReference type="RefSeq" id="WP_137685536.1">
    <property type="nucleotide sequence ID" value="NZ_BIXZ01000018.1"/>
</dbReference>
<dbReference type="InterPro" id="IPR058285">
    <property type="entry name" value="DUF7979"/>
</dbReference>
<comment type="caution">
    <text evidence="3">The sequence shown here is derived from an EMBL/GenBank/DDBJ whole genome shotgun (WGS) entry which is preliminary data.</text>
</comment>
<keyword evidence="1" id="KW-1133">Transmembrane helix</keyword>
<reference evidence="3 4" key="1">
    <citation type="submission" date="2019-02" db="EMBL/GenBank/DDBJ databases">
        <title>Haloarcula mannanilyticum sp. nov., a mannan degrading haloarchaeon isolated from commercial salt.</title>
        <authorList>
            <person name="Enomoto S."/>
            <person name="Shimane Y."/>
            <person name="Kamekura M."/>
            <person name="Ito T."/>
            <person name="Moriya O."/>
            <person name="Ihara K."/>
            <person name="Takahashi-Ando N."/>
            <person name="Fukushima Y."/>
            <person name="Yoshida Y."/>
            <person name="Usama R."/>
            <person name="Takai K."/>
            <person name="Minegishi H."/>
        </authorList>
    </citation>
    <scope>NUCLEOTIDE SEQUENCE [LARGE SCALE GENOMIC DNA]</scope>
    <source>
        <strain evidence="3 4">MD130-1</strain>
    </source>
</reference>
<evidence type="ECO:0000313" key="3">
    <source>
        <dbReference type="EMBL" id="GCF16154.1"/>
    </source>
</evidence>
<dbReference type="OrthoDB" id="222296at2157"/>
<gene>
    <name evidence="3" type="ORF">Harman_40890</name>
</gene>
<evidence type="ECO:0000259" key="2">
    <source>
        <dbReference type="Pfam" id="PF25934"/>
    </source>
</evidence>
<dbReference type="Proteomes" id="UP000304382">
    <property type="component" value="Unassembled WGS sequence"/>
</dbReference>
<protein>
    <recommendedName>
        <fullName evidence="2">DUF7979 domain-containing protein</fullName>
    </recommendedName>
</protein>
<name>A0A4C2ENH4_9EURY</name>
<accession>A0A4C2ENH4</accession>
<keyword evidence="4" id="KW-1185">Reference proteome</keyword>
<feature type="domain" description="DUF7979" evidence="2">
    <location>
        <begin position="39"/>
        <end position="109"/>
    </location>
</feature>
<organism evidence="3 4">
    <name type="scientific">Haloarcula mannanilytica</name>
    <dbReference type="NCBI Taxonomy" id="2509225"/>
    <lineage>
        <taxon>Archaea</taxon>
        <taxon>Methanobacteriati</taxon>
        <taxon>Methanobacteriota</taxon>
        <taxon>Stenosarchaea group</taxon>
        <taxon>Halobacteria</taxon>
        <taxon>Halobacteriales</taxon>
        <taxon>Haloarculaceae</taxon>
        <taxon>Haloarcula</taxon>
    </lineage>
</organism>
<keyword evidence="1" id="KW-0812">Transmembrane</keyword>
<sequence length="154" mass="16423">MGTNSKNRFIGWALIIFAVALLIISGLLIGAPSEPATRAYTTETNESQVSPDDEVVSYNNLSAAGQDVFDQALRADGITTVNQAPPDFDYPDDTMDYTYVEKNGTIYTIGTGSNPCWICAFVEPLGIVAGLAGVILLVLGVSRRRNGDADATED</sequence>
<dbReference type="EMBL" id="BIXZ01000018">
    <property type="protein sequence ID" value="GCF16154.1"/>
    <property type="molecule type" value="Genomic_DNA"/>
</dbReference>
<dbReference type="Pfam" id="PF25934">
    <property type="entry name" value="DUF7979"/>
    <property type="match status" value="1"/>
</dbReference>
<proteinExistence type="predicted"/>
<keyword evidence="1" id="KW-0472">Membrane</keyword>
<feature type="transmembrane region" description="Helical" evidence="1">
    <location>
        <begin position="121"/>
        <end position="141"/>
    </location>
</feature>
<feature type="transmembrane region" description="Helical" evidence="1">
    <location>
        <begin position="12"/>
        <end position="31"/>
    </location>
</feature>
<evidence type="ECO:0000256" key="1">
    <source>
        <dbReference type="SAM" id="Phobius"/>
    </source>
</evidence>
<evidence type="ECO:0000313" key="4">
    <source>
        <dbReference type="Proteomes" id="UP000304382"/>
    </source>
</evidence>
<dbReference type="AlphaFoldDB" id="A0A4C2ENH4"/>